<evidence type="ECO:0000259" key="1">
    <source>
        <dbReference type="Pfam" id="PF00126"/>
    </source>
</evidence>
<dbReference type="InterPro" id="IPR036388">
    <property type="entry name" value="WH-like_DNA-bd_sf"/>
</dbReference>
<dbReference type="InterPro" id="IPR000847">
    <property type="entry name" value="LysR_HTH_N"/>
</dbReference>
<organism evidence="2 3">
    <name type="scientific">[Clostridium] hylemonae DSM 15053</name>
    <dbReference type="NCBI Taxonomy" id="553973"/>
    <lineage>
        <taxon>Bacteria</taxon>
        <taxon>Bacillati</taxon>
        <taxon>Bacillota</taxon>
        <taxon>Clostridia</taxon>
        <taxon>Lachnospirales</taxon>
        <taxon>Lachnospiraceae</taxon>
    </lineage>
</organism>
<dbReference type="PANTHER" id="PTHR30432">
    <property type="entry name" value="TRANSCRIPTIONAL REGULATOR MODE"/>
    <property type="match status" value="1"/>
</dbReference>
<dbReference type="EMBL" id="ABYI02000012">
    <property type="protein sequence ID" value="EEG75353.1"/>
    <property type="molecule type" value="Genomic_DNA"/>
</dbReference>
<dbReference type="PANTHER" id="PTHR30432:SF1">
    <property type="entry name" value="DNA-BINDING TRANSCRIPTIONAL DUAL REGULATOR MODE"/>
    <property type="match status" value="1"/>
</dbReference>
<dbReference type="eggNOG" id="COG2005">
    <property type="taxonomic scope" value="Bacteria"/>
</dbReference>
<dbReference type="AlphaFoldDB" id="C0BXP6"/>
<gene>
    <name evidence="2" type="ORF">CLOHYLEM_04583</name>
</gene>
<dbReference type="SUPFAM" id="SSF46785">
    <property type="entry name" value="Winged helix' DNA-binding domain"/>
    <property type="match status" value="1"/>
</dbReference>
<dbReference type="OrthoDB" id="285216at2"/>
<dbReference type="Proteomes" id="UP000004893">
    <property type="component" value="Unassembled WGS sequence"/>
</dbReference>
<dbReference type="GO" id="GO:0003700">
    <property type="term" value="F:DNA-binding transcription factor activity"/>
    <property type="evidence" value="ECO:0007669"/>
    <property type="project" value="InterPro"/>
</dbReference>
<reference evidence="2" key="1">
    <citation type="submission" date="2009-02" db="EMBL/GenBank/DDBJ databases">
        <authorList>
            <person name="Fulton L."/>
            <person name="Clifton S."/>
            <person name="Fulton B."/>
            <person name="Xu J."/>
            <person name="Minx P."/>
            <person name="Pepin K.H."/>
            <person name="Johnson M."/>
            <person name="Bhonagiri V."/>
            <person name="Nash W.E."/>
            <person name="Mardis E.R."/>
            <person name="Wilson R.K."/>
        </authorList>
    </citation>
    <scope>NUCLEOTIDE SEQUENCE [LARGE SCALE GENOMIC DNA]</scope>
    <source>
        <strain evidence="2">DSM 15053</strain>
    </source>
</reference>
<accession>C0BXP6</accession>
<keyword evidence="3" id="KW-1185">Reference proteome</keyword>
<feature type="domain" description="HTH lysR-type" evidence="1">
    <location>
        <begin position="26"/>
        <end position="84"/>
    </location>
</feature>
<dbReference type="Pfam" id="PF00126">
    <property type="entry name" value="HTH_1"/>
    <property type="match status" value="1"/>
</dbReference>
<protein>
    <submittedName>
        <fullName evidence="2">Transcriptional regulator, LysR family</fullName>
    </submittedName>
</protein>
<reference evidence="2" key="2">
    <citation type="submission" date="2013-06" db="EMBL/GenBank/DDBJ databases">
        <title>Draft genome sequence of Clostridium hylemonae (DSM 15053).</title>
        <authorList>
            <person name="Sudarsanam P."/>
            <person name="Ley R."/>
            <person name="Guruge J."/>
            <person name="Turnbaugh P.J."/>
            <person name="Mahowald M."/>
            <person name="Liep D."/>
            <person name="Gordon J."/>
        </authorList>
    </citation>
    <scope>NUCLEOTIDE SEQUENCE</scope>
    <source>
        <strain evidence="2">DSM 15053</strain>
    </source>
</reference>
<sequence>MGMLHVEVKIKICGKEQVFGPGIAQLLTNVRKSGSVKEACGRMGMSYSKGWKIVNRAEKELGIRLIERQHGGKSGGSCQVTEQGLKMLERFESMEKELEGTAAEMFRTYFPEYEAERRTEAETL</sequence>
<dbReference type="InterPro" id="IPR051815">
    <property type="entry name" value="Molybdate_resp_trans_reg"/>
</dbReference>
<dbReference type="Gene3D" id="1.10.10.10">
    <property type="entry name" value="Winged helix-like DNA-binding domain superfamily/Winged helix DNA-binding domain"/>
    <property type="match status" value="1"/>
</dbReference>
<name>C0BXP6_9FIRM</name>
<dbReference type="InterPro" id="IPR036390">
    <property type="entry name" value="WH_DNA-bd_sf"/>
</dbReference>
<evidence type="ECO:0000313" key="3">
    <source>
        <dbReference type="Proteomes" id="UP000004893"/>
    </source>
</evidence>
<evidence type="ECO:0000313" key="2">
    <source>
        <dbReference type="EMBL" id="EEG75353.1"/>
    </source>
</evidence>
<proteinExistence type="predicted"/>
<comment type="caution">
    <text evidence="2">The sequence shown here is derived from an EMBL/GenBank/DDBJ whole genome shotgun (WGS) entry which is preliminary data.</text>
</comment>
<dbReference type="HOGENOM" id="CLU_125440_3_0_9"/>
<dbReference type="STRING" id="553973.CLOHYLEM_04583"/>